<name>A0A061ICI7_CRIGR</name>
<dbReference type="GO" id="GO:0004984">
    <property type="term" value="F:olfactory receptor activity"/>
    <property type="evidence" value="ECO:0007669"/>
    <property type="project" value="InterPro"/>
</dbReference>
<organism evidence="12 13">
    <name type="scientific">Cricetulus griseus</name>
    <name type="common">Chinese hamster</name>
    <name type="synonym">Cricetulus barabensis griseus</name>
    <dbReference type="NCBI Taxonomy" id="10029"/>
    <lineage>
        <taxon>Eukaryota</taxon>
        <taxon>Metazoa</taxon>
        <taxon>Chordata</taxon>
        <taxon>Craniata</taxon>
        <taxon>Vertebrata</taxon>
        <taxon>Euteleostomi</taxon>
        <taxon>Mammalia</taxon>
        <taxon>Eutheria</taxon>
        <taxon>Euarchontoglires</taxon>
        <taxon>Glires</taxon>
        <taxon>Rodentia</taxon>
        <taxon>Myomorpha</taxon>
        <taxon>Muroidea</taxon>
        <taxon>Cricetidae</taxon>
        <taxon>Cricetinae</taxon>
        <taxon>Cricetulus</taxon>
    </lineage>
</organism>
<dbReference type="EMBL" id="KE672128">
    <property type="protein sequence ID" value="ERE79560.1"/>
    <property type="molecule type" value="Genomic_DNA"/>
</dbReference>
<keyword evidence="5" id="KW-0552">Olfaction</keyword>
<dbReference type="InterPro" id="IPR000725">
    <property type="entry name" value="Olfact_rcpt"/>
</dbReference>
<gene>
    <name evidence="12" type="ORF">H671_3g9515</name>
</gene>
<evidence type="ECO:0000256" key="4">
    <source>
        <dbReference type="ARBA" id="ARBA00022692"/>
    </source>
</evidence>
<evidence type="ECO:0000313" key="13">
    <source>
        <dbReference type="Proteomes" id="UP000030759"/>
    </source>
</evidence>
<evidence type="ECO:0000256" key="7">
    <source>
        <dbReference type="ARBA" id="ARBA00023040"/>
    </source>
</evidence>
<evidence type="ECO:0000313" key="12">
    <source>
        <dbReference type="EMBL" id="ERE79560.1"/>
    </source>
</evidence>
<dbReference type="GO" id="GO:0005886">
    <property type="term" value="C:plasma membrane"/>
    <property type="evidence" value="ECO:0007669"/>
    <property type="project" value="UniProtKB-SubCell"/>
</dbReference>
<reference evidence="13" key="1">
    <citation type="journal article" date="2013" name="Nat. Biotechnol.">
        <title>Chinese hamster genome sequenced from sorted chromosomes.</title>
        <authorList>
            <person name="Brinkrolf K."/>
            <person name="Rupp O."/>
            <person name="Laux H."/>
            <person name="Kollin F."/>
            <person name="Ernst W."/>
            <person name="Linke B."/>
            <person name="Kofler R."/>
            <person name="Romand S."/>
            <person name="Hesse F."/>
            <person name="Budach W.E."/>
            <person name="Galosy S."/>
            <person name="Muller D."/>
            <person name="Noll T."/>
            <person name="Wienberg J."/>
            <person name="Jostock T."/>
            <person name="Leonard M."/>
            <person name="Grillari J."/>
            <person name="Tauch A."/>
            <person name="Goesmann A."/>
            <person name="Helk B."/>
            <person name="Mott J.E."/>
            <person name="Puhler A."/>
            <person name="Borth N."/>
        </authorList>
    </citation>
    <scope>NUCLEOTIDE SEQUENCE [LARGE SCALE GENOMIC DNA]</scope>
    <source>
        <strain evidence="13">17A/GY</strain>
    </source>
</reference>
<evidence type="ECO:0000256" key="1">
    <source>
        <dbReference type="ARBA" id="ARBA00004651"/>
    </source>
</evidence>
<dbReference type="Gene3D" id="1.20.1070.10">
    <property type="entry name" value="Rhodopsin 7-helix transmembrane proteins"/>
    <property type="match status" value="1"/>
</dbReference>
<evidence type="ECO:0000256" key="6">
    <source>
        <dbReference type="ARBA" id="ARBA00022989"/>
    </source>
</evidence>
<evidence type="ECO:0000256" key="2">
    <source>
        <dbReference type="ARBA" id="ARBA00022475"/>
    </source>
</evidence>
<dbReference type="PROSITE" id="PS50262">
    <property type="entry name" value="G_PROTEIN_RECEP_F1_2"/>
    <property type="match status" value="1"/>
</dbReference>
<keyword evidence="10" id="KW-0807">Transducer</keyword>
<dbReference type="GO" id="GO:0004930">
    <property type="term" value="F:G protein-coupled receptor activity"/>
    <property type="evidence" value="ECO:0007669"/>
    <property type="project" value="UniProtKB-KW"/>
</dbReference>
<evidence type="ECO:0000256" key="10">
    <source>
        <dbReference type="ARBA" id="ARBA00023224"/>
    </source>
</evidence>
<keyword evidence="7" id="KW-0297">G-protein coupled receptor</keyword>
<evidence type="ECO:0000256" key="5">
    <source>
        <dbReference type="ARBA" id="ARBA00022725"/>
    </source>
</evidence>
<evidence type="ECO:0000256" key="9">
    <source>
        <dbReference type="ARBA" id="ARBA00023170"/>
    </source>
</evidence>
<dbReference type="AlphaFoldDB" id="A0A061ICI7"/>
<accession>A0A061ICI7</accession>
<dbReference type="PANTHER" id="PTHR48018">
    <property type="entry name" value="OLFACTORY RECEPTOR"/>
    <property type="match status" value="1"/>
</dbReference>
<dbReference type="SUPFAM" id="SSF81321">
    <property type="entry name" value="Family A G protein-coupled receptor-like"/>
    <property type="match status" value="1"/>
</dbReference>
<comment type="subcellular location">
    <subcellularLocation>
        <location evidence="1">Cell membrane</location>
        <topology evidence="1">Multi-pass membrane protein</topology>
    </subcellularLocation>
</comment>
<proteinExistence type="predicted"/>
<dbReference type="InterPro" id="IPR017452">
    <property type="entry name" value="GPCR_Rhodpsn_7TM"/>
</dbReference>
<evidence type="ECO:0000256" key="3">
    <source>
        <dbReference type="ARBA" id="ARBA00022606"/>
    </source>
</evidence>
<evidence type="ECO:0000259" key="11">
    <source>
        <dbReference type="PROSITE" id="PS50262"/>
    </source>
</evidence>
<dbReference type="Proteomes" id="UP000030759">
    <property type="component" value="Unassembled WGS sequence"/>
</dbReference>
<evidence type="ECO:0000256" key="8">
    <source>
        <dbReference type="ARBA" id="ARBA00023136"/>
    </source>
</evidence>
<keyword evidence="3" id="KW-0716">Sensory transduction</keyword>
<protein>
    <submittedName>
        <fullName evidence="12">Olfactory receptor 5B3-like protein</fullName>
    </submittedName>
</protein>
<dbReference type="Pfam" id="PF13853">
    <property type="entry name" value="7tm_4"/>
    <property type="match status" value="1"/>
</dbReference>
<sequence length="73" mass="8357">VTPTVMTGLLIGDKVISYNDCATQMFVFIAFANIENYLLASMAYDRYIAVCKPLYYATTMTRSVYFEVKSVRY</sequence>
<keyword evidence="2" id="KW-1003">Cell membrane</keyword>
<keyword evidence="6" id="KW-1133">Transmembrane helix</keyword>
<keyword evidence="9 12" id="KW-0675">Receptor</keyword>
<dbReference type="InterPro" id="IPR000276">
    <property type="entry name" value="GPCR_Rhodpsn"/>
</dbReference>
<dbReference type="PROSITE" id="PS00237">
    <property type="entry name" value="G_PROTEIN_RECEP_F1_1"/>
    <property type="match status" value="1"/>
</dbReference>
<keyword evidence="4" id="KW-0812">Transmembrane</keyword>
<feature type="non-terminal residue" evidence="12">
    <location>
        <position position="1"/>
    </location>
</feature>
<feature type="domain" description="G-protein coupled receptors family 1 profile" evidence="11">
    <location>
        <begin position="1"/>
        <end position="73"/>
    </location>
</feature>
<keyword evidence="8" id="KW-0472">Membrane</keyword>